<keyword evidence="3" id="KW-1185">Reference proteome</keyword>
<feature type="transmembrane region" description="Helical" evidence="1">
    <location>
        <begin position="16"/>
        <end position="37"/>
    </location>
</feature>
<keyword evidence="1" id="KW-0812">Transmembrane</keyword>
<protein>
    <submittedName>
        <fullName evidence="2">Uncharacterized protein</fullName>
    </submittedName>
</protein>
<gene>
    <name evidence="2" type="ORF">JCM19239_4447</name>
</gene>
<dbReference type="Proteomes" id="UP000029223">
    <property type="component" value="Unassembled WGS sequence"/>
</dbReference>
<accession>A0ABQ0JHP9</accession>
<evidence type="ECO:0000256" key="1">
    <source>
        <dbReference type="SAM" id="Phobius"/>
    </source>
</evidence>
<reference evidence="3" key="1">
    <citation type="submission" date="2014-09" db="EMBL/GenBank/DDBJ databases">
        <title>Vibrio variabilis JCM 19239. (C206) whole genome shotgun sequence.</title>
        <authorList>
            <person name="Sawabe T."/>
            <person name="Meirelles P."/>
            <person name="Nakanishi M."/>
            <person name="Sayaka M."/>
            <person name="Hattori M."/>
            <person name="Ohkuma M."/>
        </authorList>
    </citation>
    <scope>NUCLEOTIDE SEQUENCE [LARGE SCALE GENOMIC DNA]</scope>
    <source>
        <strain evidence="3">JCM 19239</strain>
    </source>
</reference>
<dbReference type="EMBL" id="BBMS01000040">
    <property type="protein sequence ID" value="GAL28282.1"/>
    <property type="molecule type" value="Genomic_DNA"/>
</dbReference>
<evidence type="ECO:0000313" key="2">
    <source>
        <dbReference type="EMBL" id="GAL28282.1"/>
    </source>
</evidence>
<keyword evidence="1" id="KW-0472">Membrane</keyword>
<keyword evidence="1" id="KW-1133">Transmembrane helix</keyword>
<name>A0ABQ0JHP9_9VIBR</name>
<sequence length="47" mass="5289">MLKNLVSPTRTIDSKALIIAAMMLVMFAPTRLTFYPLCSVAPLKPWH</sequence>
<comment type="caution">
    <text evidence="2">The sequence shown here is derived from an EMBL/GenBank/DDBJ whole genome shotgun (WGS) entry which is preliminary data.</text>
</comment>
<evidence type="ECO:0000313" key="3">
    <source>
        <dbReference type="Proteomes" id="UP000029223"/>
    </source>
</evidence>
<organism evidence="2 3">
    <name type="scientific">Vibrio variabilis</name>
    <dbReference type="NCBI Taxonomy" id="990271"/>
    <lineage>
        <taxon>Bacteria</taxon>
        <taxon>Pseudomonadati</taxon>
        <taxon>Pseudomonadota</taxon>
        <taxon>Gammaproteobacteria</taxon>
        <taxon>Vibrionales</taxon>
        <taxon>Vibrionaceae</taxon>
        <taxon>Vibrio</taxon>
    </lineage>
</organism>
<proteinExistence type="predicted"/>
<reference evidence="3" key="2">
    <citation type="submission" date="2014-09" db="EMBL/GenBank/DDBJ databases">
        <authorList>
            <consortium name="NBRP consortium"/>
            <person name="Sawabe T."/>
            <person name="Meirelles P."/>
            <person name="Nakanishi M."/>
            <person name="Sayaka M."/>
            <person name="Hattori M."/>
            <person name="Ohkuma M."/>
        </authorList>
    </citation>
    <scope>NUCLEOTIDE SEQUENCE [LARGE SCALE GENOMIC DNA]</scope>
    <source>
        <strain evidence="3">JCM 19239</strain>
    </source>
</reference>